<dbReference type="AlphaFoldDB" id="A0AA43XJA9"/>
<evidence type="ECO:0000256" key="2">
    <source>
        <dbReference type="ARBA" id="ARBA00022475"/>
    </source>
</evidence>
<comment type="caution">
    <text evidence="8">The sequence shown here is derived from an EMBL/GenBank/DDBJ whole genome shotgun (WGS) entry which is preliminary data.</text>
</comment>
<reference evidence="8 9" key="1">
    <citation type="submission" date="2019-04" db="EMBL/GenBank/DDBJ databases">
        <title>Isachenkonia alkalipeptolytica gen. nov. sp. nov. a new anaerobic, alkiliphilic organothrophic bacterium capable to reduce synthesized ferrihydrite isolated from a soda lake.</title>
        <authorList>
            <person name="Toshchakov S.V."/>
            <person name="Zavarzina D.G."/>
            <person name="Zhilina T.N."/>
            <person name="Kostrikina N.A."/>
            <person name="Kublanov I.V."/>
        </authorList>
    </citation>
    <scope>NUCLEOTIDE SEQUENCE [LARGE SCALE GENOMIC DNA]</scope>
    <source>
        <strain evidence="8 9">Z-1701</strain>
    </source>
</reference>
<dbReference type="Proteomes" id="UP000449710">
    <property type="component" value="Unassembled WGS sequence"/>
</dbReference>
<evidence type="ECO:0000256" key="6">
    <source>
        <dbReference type="SAM" id="Phobius"/>
    </source>
</evidence>
<keyword evidence="2" id="KW-1003">Cell membrane</keyword>
<name>A0AA43XJA9_9CLOT</name>
<evidence type="ECO:0000259" key="7">
    <source>
        <dbReference type="Pfam" id="PF13396"/>
    </source>
</evidence>
<feature type="transmembrane region" description="Helical" evidence="6">
    <location>
        <begin position="81"/>
        <end position="100"/>
    </location>
</feature>
<evidence type="ECO:0000256" key="4">
    <source>
        <dbReference type="ARBA" id="ARBA00022989"/>
    </source>
</evidence>
<proteinExistence type="predicted"/>
<evidence type="ECO:0000256" key="1">
    <source>
        <dbReference type="ARBA" id="ARBA00004651"/>
    </source>
</evidence>
<dbReference type="GO" id="GO:0005886">
    <property type="term" value="C:plasma membrane"/>
    <property type="evidence" value="ECO:0007669"/>
    <property type="project" value="UniProtKB-SubCell"/>
</dbReference>
<evidence type="ECO:0000313" key="9">
    <source>
        <dbReference type="Proteomes" id="UP000449710"/>
    </source>
</evidence>
<keyword evidence="9" id="KW-1185">Reference proteome</keyword>
<sequence>MLFFLPGFIFLFKKMNFFPLFFVLLIKKSEVDSVMQEFFGNLETMEIVLMIVPLVLLELGLKILCFSIIGNRGVRNLSELWWVAIVLLINTLGPIAFLLFGRKEH</sequence>
<keyword evidence="4 6" id="KW-1133">Transmembrane helix</keyword>
<feature type="transmembrane region" description="Helical" evidence="6">
    <location>
        <begin position="6"/>
        <end position="26"/>
    </location>
</feature>
<gene>
    <name evidence="8" type="ORF">ISALK_02575</name>
</gene>
<evidence type="ECO:0000256" key="5">
    <source>
        <dbReference type="ARBA" id="ARBA00023136"/>
    </source>
</evidence>
<feature type="transmembrane region" description="Helical" evidence="6">
    <location>
        <begin position="47"/>
        <end position="69"/>
    </location>
</feature>
<dbReference type="InterPro" id="IPR027379">
    <property type="entry name" value="CLS_N"/>
</dbReference>
<dbReference type="EMBL" id="SUMG01000002">
    <property type="protein sequence ID" value="NBG87379.1"/>
    <property type="molecule type" value="Genomic_DNA"/>
</dbReference>
<keyword evidence="5 6" id="KW-0472">Membrane</keyword>
<protein>
    <recommendedName>
        <fullName evidence="7">Cardiolipin synthase N-terminal domain-containing protein</fullName>
    </recommendedName>
</protein>
<evidence type="ECO:0000313" key="8">
    <source>
        <dbReference type="EMBL" id="NBG87379.1"/>
    </source>
</evidence>
<comment type="subcellular location">
    <subcellularLocation>
        <location evidence="1">Cell membrane</location>
        <topology evidence="1">Multi-pass membrane protein</topology>
    </subcellularLocation>
</comment>
<keyword evidence="3 6" id="KW-0812">Transmembrane</keyword>
<feature type="domain" description="Cardiolipin synthase N-terminal" evidence="7">
    <location>
        <begin position="65"/>
        <end position="102"/>
    </location>
</feature>
<accession>A0AA43XJA9</accession>
<dbReference type="Pfam" id="PF13396">
    <property type="entry name" value="PLDc_N"/>
    <property type="match status" value="1"/>
</dbReference>
<organism evidence="8 9">
    <name type="scientific">Isachenkonia alkalipeptolytica</name>
    <dbReference type="NCBI Taxonomy" id="2565777"/>
    <lineage>
        <taxon>Bacteria</taxon>
        <taxon>Bacillati</taxon>
        <taxon>Bacillota</taxon>
        <taxon>Clostridia</taxon>
        <taxon>Eubacteriales</taxon>
        <taxon>Clostridiaceae</taxon>
        <taxon>Isachenkonia</taxon>
    </lineage>
</organism>
<evidence type="ECO:0000256" key="3">
    <source>
        <dbReference type="ARBA" id="ARBA00022692"/>
    </source>
</evidence>